<feature type="transmembrane region" description="Helical" evidence="1">
    <location>
        <begin position="264"/>
        <end position="283"/>
    </location>
</feature>
<feature type="transmembrane region" description="Helical" evidence="1">
    <location>
        <begin position="90"/>
        <end position="110"/>
    </location>
</feature>
<dbReference type="AlphaFoldDB" id="A0A6A9QMP4"/>
<gene>
    <name evidence="2" type="ORF">D1867_08015</name>
</gene>
<dbReference type="Gene3D" id="1.20.1250.20">
    <property type="entry name" value="MFS general substrate transporter like domains"/>
    <property type="match status" value="1"/>
</dbReference>
<dbReference type="RefSeq" id="WP_155863657.1">
    <property type="nucleotide sequence ID" value="NZ_WFIY01000004.1"/>
</dbReference>
<feature type="transmembrane region" description="Helical" evidence="1">
    <location>
        <begin position="186"/>
        <end position="206"/>
    </location>
</feature>
<feature type="transmembrane region" description="Helical" evidence="1">
    <location>
        <begin position="295"/>
        <end position="311"/>
    </location>
</feature>
<accession>A0A6A9QMP4</accession>
<feature type="transmembrane region" description="Helical" evidence="1">
    <location>
        <begin position="35"/>
        <end position="54"/>
    </location>
</feature>
<comment type="caution">
    <text evidence="2">The sequence shown here is derived from an EMBL/GenBank/DDBJ whole genome shotgun (WGS) entry which is preliminary data.</text>
</comment>
<feature type="transmembrane region" description="Helical" evidence="1">
    <location>
        <begin position="317"/>
        <end position="335"/>
    </location>
</feature>
<evidence type="ECO:0000313" key="3">
    <source>
        <dbReference type="Proteomes" id="UP000440125"/>
    </source>
</evidence>
<keyword evidence="1" id="KW-0812">Transmembrane</keyword>
<feature type="transmembrane region" description="Helical" evidence="1">
    <location>
        <begin position="7"/>
        <end position="29"/>
    </location>
</feature>
<dbReference type="InterPro" id="IPR036259">
    <property type="entry name" value="MFS_trans_sf"/>
</dbReference>
<reference evidence="2 3" key="1">
    <citation type="submission" date="2019-10" db="EMBL/GenBank/DDBJ databases">
        <title>Genome Sequences from Six Type Strain Members of the Archaeal Family Sulfolobaceae: Acidianus ambivalens, Acidianus infernus, Metallosphaera prunae, Stygiolobus azoricus, Sulfolobus metallicus, and Sulfurisphaera ohwakuensis.</title>
        <authorList>
            <person name="Counts J.A."/>
            <person name="Kelly R.M."/>
        </authorList>
    </citation>
    <scope>NUCLEOTIDE SEQUENCE [LARGE SCALE GENOMIC DNA]</scope>
    <source>
        <strain evidence="2 3">DSM 3191</strain>
    </source>
</reference>
<sequence length="349" mass="37048">MSISKTFNGVTSFIAYTLATYVMIAPAFTVKQFELPAWLGFLIVSIPFGGRVIGSLLYQRIVAILGSRLTFLSSMIALGILSIGSSTLSVPVLILLRLLVGVAFGIATSLAVEQAVRSGNRLIIALTMSGWAFGWIGGAFSYLALGEWQLIALSGAITLPFSMLYKRVSIFSVEVGRLGIPSISSILIFFFSFEPAFALQLAPAIVENQGGIIWLIIGYIAAIPMYIFVPVISSLLGETRTALLYTMTSAISGVTFFLTGSPYVLVVFTAFGLGINSIAPRLAASYGASARNMGIALNTAALGGVAVPVISSFDIKFLASLFTALSMVILLVMSVKRPNALLVRRLSVA</sequence>
<evidence type="ECO:0000313" key="2">
    <source>
        <dbReference type="EMBL" id="MUM65178.1"/>
    </source>
</evidence>
<dbReference type="OrthoDB" id="37025at2157"/>
<feature type="transmembrane region" description="Helical" evidence="1">
    <location>
        <begin position="148"/>
        <end position="165"/>
    </location>
</feature>
<keyword evidence="1" id="KW-1133">Transmembrane helix</keyword>
<keyword evidence="1" id="KW-0472">Membrane</keyword>
<dbReference type="Proteomes" id="UP000440125">
    <property type="component" value="Unassembled WGS sequence"/>
</dbReference>
<feature type="transmembrane region" description="Helical" evidence="1">
    <location>
        <begin position="61"/>
        <end position="84"/>
    </location>
</feature>
<dbReference type="SUPFAM" id="SSF103473">
    <property type="entry name" value="MFS general substrate transporter"/>
    <property type="match status" value="1"/>
</dbReference>
<keyword evidence="3" id="KW-1185">Reference proteome</keyword>
<proteinExistence type="predicted"/>
<feature type="transmembrane region" description="Helical" evidence="1">
    <location>
        <begin position="212"/>
        <end position="235"/>
    </location>
</feature>
<organism evidence="2 3">
    <name type="scientific">Acidianus infernus</name>
    <dbReference type="NCBI Taxonomy" id="12915"/>
    <lineage>
        <taxon>Archaea</taxon>
        <taxon>Thermoproteota</taxon>
        <taxon>Thermoprotei</taxon>
        <taxon>Sulfolobales</taxon>
        <taxon>Sulfolobaceae</taxon>
        <taxon>Acidianus</taxon>
    </lineage>
</organism>
<protein>
    <submittedName>
        <fullName evidence="2">Transporter</fullName>
    </submittedName>
</protein>
<feature type="transmembrane region" description="Helical" evidence="1">
    <location>
        <begin position="122"/>
        <end position="142"/>
    </location>
</feature>
<name>A0A6A9QMP4_ACIIN</name>
<evidence type="ECO:0000256" key="1">
    <source>
        <dbReference type="SAM" id="Phobius"/>
    </source>
</evidence>
<dbReference type="EMBL" id="WFIY01000004">
    <property type="protein sequence ID" value="MUM65178.1"/>
    <property type="molecule type" value="Genomic_DNA"/>
</dbReference>